<dbReference type="EMBL" id="JANBUP010000499">
    <property type="protein sequence ID" value="KAJ2811225.1"/>
    <property type="molecule type" value="Genomic_DNA"/>
</dbReference>
<dbReference type="Proteomes" id="UP001140096">
    <property type="component" value="Unassembled WGS sequence"/>
</dbReference>
<evidence type="ECO:0000313" key="1">
    <source>
        <dbReference type="EMBL" id="KAJ2811225.1"/>
    </source>
</evidence>
<feature type="non-terminal residue" evidence="1">
    <location>
        <position position="1"/>
    </location>
</feature>
<proteinExistence type="predicted"/>
<accession>A0ACC1LKV2</accession>
<organism evidence="1 2">
    <name type="scientific">Coemansia furcata</name>
    <dbReference type="NCBI Taxonomy" id="417177"/>
    <lineage>
        <taxon>Eukaryota</taxon>
        <taxon>Fungi</taxon>
        <taxon>Fungi incertae sedis</taxon>
        <taxon>Zoopagomycota</taxon>
        <taxon>Kickxellomycotina</taxon>
        <taxon>Kickxellomycetes</taxon>
        <taxon>Kickxellales</taxon>
        <taxon>Kickxellaceae</taxon>
        <taxon>Coemansia</taxon>
    </lineage>
</organism>
<keyword evidence="2" id="KW-1185">Reference proteome</keyword>
<sequence length="483" mass="53927">TSEEMERQQQHYFNWLHNYTDVDMSLATSGNYCVAVTGEVFRYMMDEAPDVTIGRMLMRAAVYARMSPDEKAELVERLQAIGYCTGFCGDGANDCGALRAADVGLSLSEAEASVAAPFTSHSTDIQCVLEVIREGRAALVTSFSCFKYMALYSIIQFTSVSMLYKFGGGLGDFQFLYIDLFIIVPLAIFMGRTPAFHRIMPKRPTANLMSKKVLTSLFGQIIINSGIQAIVFRLVKQSANYSPPVREDPNDRDTLLILSFENTALFLASSFQYILVACVFSIGPPYRQSNLRNHGFMITCSLLVLFTLFLTLNPNSWANRVFELIDISTSFRRTLVVWAAVNFALSSIGERWLFPWLAPTVAKFGRVIRYLVRRHVLRNTRHHYSKVSRMEDGPMSDSAAGGYGRAPTTPSKPRFDLRAGEPASAIGSSSATINGAETDMTYPADGGDLEDGRSPPTWEEIARKTDSKPYKRILREMGIPAWY</sequence>
<evidence type="ECO:0000313" key="2">
    <source>
        <dbReference type="Proteomes" id="UP001140096"/>
    </source>
</evidence>
<gene>
    <name evidence="1" type="ORF">H4S07_002193</name>
</gene>
<reference evidence="1" key="1">
    <citation type="submission" date="2022-07" db="EMBL/GenBank/DDBJ databases">
        <title>Phylogenomic reconstructions and comparative analyses of Kickxellomycotina fungi.</title>
        <authorList>
            <person name="Reynolds N.K."/>
            <person name="Stajich J.E."/>
            <person name="Barry K."/>
            <person name="Grigoriev I.V."/>
            <person name="Crous P."/>
            <person name="Smith M.E."/>
        </authorList>
    </citation>
    <scope>NUCLEOTIDE SEQUENCE</scope>
    <source>
        <strain evidence="1">CBS 102833</strain>
    </source>
</reference>
<protein>
    <submittedName>
        <fullName evidence="1">Uncharacterized protein</fullName>
    </submittedName>
</protein>
<comment type="caution">
    <text evidence="1">The sequence shown here is derived from an EMBL/GenBank/DDBJ whole genome shotgun (WGS) entry which is preliminary data.</text>
</comment>
<name>A0ACC1LKV2_9FUNG</name>